<evidence type="ECO:0000313" key="1">
    <source>
        <dbReference type="EMBL" id="TGE38959.1"/>
    </source>
</evidence>
<gene>
    <name evidence="1" type="ORF">E4K67_05670</name>
</gene>
<reference evidence="1 2" key="1">
    <citation type="submission" date="2019-03" db="EMBL/GenBank/DDBJ databases">
        <title>Draft Genome Sequence of Desulfosporosinus fructosivorans Strain 63.6F, Isolated from Marine Sediment in the Baltic Sea.</title>
        <authorList>
            <person name="Hausmann B."/>
            <person name="Vandieken V."/>
            <person name="Pjevac P."/>
            <person name="Schreck K."/>
            <person name="Herbold C.W."/>
            <person name="Loy A."/>
        </authorList>
    </citation>
    <scope>NUCLEOTIDE SEQUENCE [LARGE SCALE GENOMIC DNA]</scope>
    <source>
        <strain evidence="1 2">63.6F</strain>
    </source>
</reference>
<dbReference type="RefSeq" id="WP_135545454.1">
    <property type="nucleotide sequence ID" value="NZ_SPQQ01000002.1"/>
</dbReference>
<comment type="caution">
    <text evidence="1">The sequence shown here is derived from an EMBL/GenBank/DDBJ whole genome shotgun (WGS) entry which is preliminary data.</text>
</comment>
<name>A0A4Z0R9K2_9FIRM</name>
<dbReference type="EMBL" id="SPQQ01000002">
    <property type="protein sequence ID" value="TGE38959.1"/>
    <property type="molecule type" value="Genomic_DNA"/>
</dbReference>
<protein>
    <submittedName>
        <fullName evidence="1">Uncharacterized protein</fullName>
    </submittedName>
</protein>
<dbReference type="Proteomes" id="UP000298460">
    <property type="component" value="Unassembled WGS sequence"/>
</dbReference>
<keyword evidence="2" id="KW-1185">Reference proteome</keyword>
<sequence>MNVEVLEWNNLIFNSHLAEEKALNWKVLIKYPSPFRCWCDFEDSLRSEIPEEHIKQFRTVGEVVEYLEKVV</sequence>
<dbReference type="OrthoDB" id="9804551at2"/>
<organism evidence="1 2">
    <name type="scientific">Desulfosporosinus fructosivorans</name>
    <dbReference type="NCBI Taxonomy" id="2018669"/>
    <lineage>
        <taxon>Bacteria</taxon>
        <taxon>Bacillati</taxon>
        <taxon>Bacillota</taxon>
        <taxon>Clostridia</taxon>
        <taxon>Eubacteriales</taxon>
        <taxon>Desulfitobacteriaceae</taxon>
        <taxon>Desulfosporosinus</taxon>
    </lineage>
</organism>
<proteinExistence type="predicted"/>
<accession>A0A4Z0R9K2</accession>
<dbReference type="AlphaFoldDB" id="A0A4Z0R9K2"/>
<evidence type="ECO:0000313" key="2">
    <source>
        <dbReference type="Proteomes" id="UP000298460"/>
    </source>
</evidence>